<dbReference type="Proteomes" id="UP001281147">
    <property type="component" value="Unassembled WGS sequence"/>
</dbReference>
<protein>
    <submittedName>
        <fullName evidence="1">Uncharacterized protein</fullName>
    </submittedName>
</protein>
<reference evidence="1" key="1">
    <citation type="submission" date="2023-07" db="EMBL/GenBank/DDBJ databases">
        <title>Black Yeasts Isolated from many extreme environments.</title>
        <authorList>
            <person name="Coleine C."/>
            <person name="Stajich J.E."/>
            <person name="Selbmann L."/>
        </authorList>
    </citation>
    <scope>NUCLEOTIDE SEQUENCE</scope>
    <source>
        <strain evidence="1">CCFEE 5714</strain>
    </source>
</reference>
<evidence type="ECO:0000313" key="1">
    <source>
        <dbReference type="EMBL" id="KAK3686471.1"/>
    </source>
</evidence>
<gene>
    <name evidence="1" type="ORF">LTR37_019790</name>
</gene>
<keyword evidence="2" id="KW-1185">Reference proteome</keyword>
<organism evidence="1 2">
    <name type="scientific">Vermiconidia calcicola</name>
    <dbReference type="NCBI Taxonomy" id="1690605"/>
    <lineage>
        <taxon>Eukaryota</taxon>
        <taxon>Fungi</taxon>
        <taxon>Dikarya</taxon>
        <taxon>Ascomycota</taxon>
        <taxon>Pezizomycotina</taxon>
        <taxon>Dothideomycetes</taxon>
        <taxon>Dothideomycetidae</taxon>
        <taxon>Mycosphaerellales</taxon>
        <taxon>Extremaceae</taxon>
        <taxon>Vermiconidia</taxon>
    </lineage>
</organism>
<sequence>MFFARGVIFVCVLASNIPATFAGSKDRVVDLTASTSDGEIIGHLAKNRSSVLEFLGIPYAQPPTGSLRFAAPAKRQGSGSYVASDWSSDCPQASSPPYDFPGFTPQAQQIINYFAGNAGTRRDEDCLTLNIWTRPLALPCESAQKPVLVFFYGGRTAIGTTHSPVYDGQYFADAEDVVVVTVNYRLSIFGFPGCPGCTQNLGFRDQRLAVEWLRDNVAAFGGDASRITIFGQSSGGVAVDYWSYAYLEDPIVAGLISHSGNAFSFPLNPANLTISNWYNVSAEVGCGSTGDTVPCMRTKKWEEIEEAASNLPSAVGSSPLRSVPPFYPSPDGEVVLSNYTELSLGDHFAKIPYLLGNNNNEQGYYIIPAVANGADPTEAEGDLFLLQSFTCPNYVNHSRHQKMFEATNRHAHGVPVWQYRYFGHWENLRLYPGSGAYHGSDIEMVFGNSGVVSGIPPSEPEEQVSRLMQHAWAAFAANPASGLSELGWPEYDPERNSLVCLAYKNRPGADFVRPSMYDHPCSTVELGAMAT</sequence>
<accession>A0ACC3MD57</accession>
<evidence type="ECO:0000313" key="2">
    <source>
        <dbReference type="Proteomes" id="UP001281147"/>
    </source>
</evidence>
<comment type="caution">
    <text evidence="1">The sequence shown here is derived from an EMBL/GenBank/DDBJ whole genome shotgun (WGS) entry which is preliminary data.</text>
</comment>
<proteinExistence type="predicted"/>
<dbReference type="EMBL" id="JAUTXU010000318">
    <property type="protein sequence ID" value="KAK3686471.1"/>
    <property type="molecule type" value="Genomic_DNA"/>
</dbReference>
<name>A0ACC3MD57_9PEZI</name>